<evidence type="ECO:0000259" key="4">
    <source>
        <dbReference type="Pfam" id="PF08701"/>
    </source>
</evidence>
<feature type="region of interest" description="Disordered" evidence="3">
    <location>
        <begin position="23"/>
        <end position="48"/>
    </location>
</feature>
<feature type="domain" description="Guanine nucleotide-binding protein-like 3 N-terminal" evidence="4">
    <location>
        <begin position="28"/>
        <end position="74"/>
    </location>
</feature>
<evidence type="ECO:0000256" key="3">
    <source>
        <dbReference type="SAM" id="MobiDB-lite"/>
    </source>
</evidence>
<feature type="compositionally biased region" description="Basic and acidic residues" evidence="3">
    <location>
        <begin position="23"/>
        <end position="39"/>
    </location>
</feature>
<dbReference type="AlphaFoldDB" id="A0A699GNX5"/>
<proteinExistence type="predicted"/>
<dbReference type="Pfam" id="PF08701">
    <property type="entry name" value="GN3L_Grn1"/>
    <property type="match status" value="1"/>
</dbReference>
<gene>
    <name evidence="5" type="ORF">Tci_054680</name>
</gene>
<dbReference type="GO" id="GO:0005634">
    <property type="term" value="C:nucleus"/>
    <property type="evidence" value="ECO:0007669"/>
    <property type="project" value="UniProtKB-SubCell"/>
</dbReference>
<sequence>MKKEWVYIVEERRYDRDSNQRVKVKESLKQKHKVIEKDKEHHKKKAKEVKKLGLSKIPKVEKDLGIPNDWPFKEFASWLISDILNLSTNTDTNPSIIVDENKTFLYLRVNVQRNRHALASTYA</sequence>
<evidence type="ECO:0000256" key="2">
    <source>
        <dbReference type="ARBA" id="ARBA00023242"/>
    </source>
</evidence>
<keyword evidence="2" id="KW-0539">Nucleus</keyword>
<evidence type="ECO:0000256" key="1">
    <source>
        <dbReference type="ARBA" id="ARBA00004123"/>
    </source>
</evidence>
<organism evidence="5">
    <name type="scientific">Tanacetum cinerariifolium</name>
    <name type="common">Dalmatian daisy</name>
    <name type="synonym">Chrysanthemum cinerariifolium</name>
    <dbReference type="NCBI Taxonomy" id="118510"/>
    <lineage>
        <taxon>Eukaryota</taxon>
        <taxon>Viridiplantae</taxon>
        <taxon>Streptophyta</taxon>
        <taxon>Embryophyta</taxon>
        <taxon>Tracheophyta</taxon>
        <taxon>Spermatophyta</taxon>
        <taxon>Magnoliopsida</taxon>
        <taxon>eudicotyledons</taxon>
        <taxon>Gunneridae</taxon>
        <taxon>Pentapetalae</taxon>
        <taxon>asterids</taxon>
        <taxon>campanulids</taxon>
        <taxon>Asterales</taxon>
        <taxon>Asteraceae</taxon>
        <taxon>Asteroideae</taxon>
        <taxon>Anthemideae</taxon>
        <taxon>Anthemidinae</taxon>
        <taxon>Tanacetum</taxon>
    </lineage>
</organism>
<comment type="subcellular location">
    <subcellularLocation>
        <location evidence="1">Nucleus</location>
    </subcellularLocation>
</comment>
<name>A0A699GNX5_TANCI</name>
<comment type="caution">
    <text evidence="5">The sequence shown here is derived from an EMBL/GenBank/DDBJ whole genome shotgun (WGS) entry which is preliminary data.</text>
</comment>
<accession>A0A699GNX5</accession>
<dbReference type="InterPro" id="IPR014813">
    <property type="entry name" value="Gnl3_N_dom"/>
</dbReference>
<reference evidence="5" key="1">
    <citation type="journal article" date="2019" name="Sci. Rep.">
        <title>Draft genome of Tanacetum cinerariifolium, the natural source of mosquito coil.</title>
        <authorList>
            <person name="Yamashiro T."/>
            <person name="Shiraishi A."/>
            <person name="Satake H."/>
            <person name="Nakayama K."/>
        </authorList>
    </citation>
    <scope>NUCLEOTIDE SEQUENCE</scope>
</reference>
<dbReference type="EMBL" id="BKCJ010008532">
    <property type="protein sequence ID" value="GEU82702.1"/>
    <property type="molecule type" value="Genomic_DNA"/>
</dbReference>
<protein>
    <submittedName>
        <fullName evidence="5">Guanine nucleotide-binding protein-like NSN1</fullName>
    </submittedName>
</protein>
<evidence type="ECO:0000313" key="5">
    <source>
        <dbReference type="EMBL" id="GEU82702.1"/>
    </source>
</evidence>